<dbReference type="OrthoDB" id="10553670at2759"/>
<name>A0A9W4WPZ2_9GLOM</name>
<gene>
    <name evidence="2" type="ORF">FWILDA_LOCUS4460</name>
</gene>
<dbReference type="Proteomes" id="UP001153678">
    <property type="component" value="Unassembled WGS sequence"/>
</dbReference>
<sequence>MAKNGSVVIISFNESTATSNETISHEPSSPSNNTSVINNNQSLQDIQNTQSPSQELEWSFYYRPDNDVQIFNL</sequence>
<dbReference type="AlphaFoldDB" id="A0A9W4WPZ2"/>
<protein>
    <submittedName>
        <fullName evidence="2">19614_t:CDS:1</fullName>
    </submittedName>
</protein>
<feature type="region of interest" description="Disordered" evidence="1">
    <location>
        <begin position="17"/>
        <end position="51"/>
    </location>
</feature>
<organism evidence="2 3">
    <name type="scientific">Funneliformis geosporum</name>
    <dbReference type="NCBI Taxonomy" id="1117311"/>
    <lineage>
        <taxon>Eukaryota</taxon>
        <taxon>Fungi</taxon>
        <taxon>Fungi incertae sedis</taxon>
        <taxon>Mucoromycota</taxon>
        <taxon>Glomeromycotina</taxon>
        <taxon>Glomeromycetes</taxon>
        <taxon>Glomerales</taxon>
        <taxon>Glomeraceae</taxon>
        <taxon>Funneliformis</taxon>
    </lineage>
</organism>
<accession>A0A9W4WPZ2</accession>
<keyword evidence="3" id="KW-1185">Reference proteome</keyword>
<comment type="caution">
    <text evidence="2">The sequence shown here is derived from an EMBL/GenBank/DDBJ whole genome shotgun (WGS) entry which is preliminary data.</text>
</comment>
<proteinExistence type="predicted"/>
<evidence type="ECO:0000256" key="1">
    <source>
        <dbReference type="SAM" id="MobiDB-lite"/>
    </source>
</evidence>
<reference evidence="2" key="1">
    <citation type="submission" date="2022-08" db="EMBL/GenBank/DDBJ databases">
        <authorList>
            <person name="Kallberg Y."/>
            <person name="Tangrot J."/>
            <person name="Rosling A."/>
        </authorList>
    </citation>
    <scope>NUCLEOTIDE SEQUENCE</scope>
    <source>
        <strain evidence="2">Wild A</strain>
    </source>
</reference>
<evidence type="ECO:0000313" key="2">
    <source>
        <dbReference type="EMBL" id="CAI2170194.1"/>
    </source>
</evidence>
<dbReference type="EMBL" id="CAMKVN010000668">
    <property type="protein sequence ID" value="CAI2170194.1"/>
    <property type="molecule type" value="Genomic_DNA"/>
</dbReference>
<evidence type="ECO:0000313" key="3">
    <source>
        <dbReference type="Proteomes" id="UP001153678"/>
    </source>
</evidence>